<dbReference type="EMBL" id="GECU01027907">
    <property type="protein sequence ID" value="JAS79799.1"/>
    <property type="molecule type" value="Transcribed_RNA"/>
</dbReference>
<name>A0A1B6HYQ5_9HEMI</name>
<dbReference type="PANTHER" id="PTHR15441:SF1">
    <property type="entry name" value="RIBONUCLEASE P PROTEIN SUBUNIT P14"/>
    <property type="match status" value="1"/>
</dbReference>
<dbReference type="GO" id="GO:0030681">
    <property type="term" value="C:multimeric ribonuclease P complex"/>
    <property type="evidence" value="ECO:0007669"/>
    <property type="project" value="TreeGrafter"/>
</dbReference>
<comment type="similarity">
    <text evidence="1">Belongs to the eukaryotic/archaeal RNase P protein component 2 family.</text>
</comment>
<keyword evidence="2" id="KW-0819">tRNA processing</keyword>
<dbReference type="GO" id="GO:0005730">
    <property type="term" value="C:nucleolus"/>
    <property type="evidence" value="ECO:0007669"/>
    <property type="project" value="TreeGrafter"/>
</dbReference>
<organism evidence="3">
    <name type="scientific">Homalodisca liturata</name>
    <dbReference type="NCBI Taxonomy" id="320908"/>
    <lineage>
        <taxon>Eukaryota</taxon>
        <taxon>Metazoa</taxon>
        <taxon>Ecdysozoa</taxon>
        <taxon>Arthropoda</taxon>
        <taxon>Hexapoda</taxon>
        <taxon>Insecta</taxon>
        <taxon>Pterygota</taxon>
        <taxon>Neoptera</taxon>
        <taxon>Paraneoptera</taxon>
        <taxon>Hemiptera</taxon>
        <taxon>Auchenorrhyncha</taxon>
        <taxon>Membracoidea</taxon>
        <taxon>Cicadellidae</taxon>
        <taxon>Cicadellinae</taxon>
        <taxon>Proconiini</taxon>
        <taxon>Homalodisca</taxon>
    </lineage>
</organism>
<accession>A0A1B6HYQ5</accession>
<dbReference type="GO" id="GO:0001682">
    <property type="term" value="P:tRNA 5'-leader removal"/>
    <property type="evidence" value="ECO:0007669"/>
    <property type="project" value="InterPro"/>
</dbReference>
<dbReference type="Gene3D" id="3.30.70.3250">
    <property type="entry name" value="Ribonuclease P, Pop5 subunit"/>
    <property type="match status" value="1"/>
</dbReference>
<dbReference type="AlphaFoldDB" id="A0A1B6HYQ5"/>
<dbReference type="InterPro" id="IPR002759">
    <property type="entry name" value="Pop5/Rpp14/Rnp2-like"/>
</dbReference>
<proteinExistence type="inferred from homology"/>
<dbReference type="PANTHER" id="PTHR15441">
    <property type="entry name" value="RIBONUCLEASE P PROTEIN SUBUNIT P14"/>
    <property type="match status" value="1"/>
</dbReference>
<evidence type="ECO:0000256" key="1">
    <source>
        <dbReference type="ARBA" id="ARBA00010800"/>
    </source>
</evidence>
<sequence>MSNFYYIDCLLYTQNNQKEVNAVAFKQHVMSSVKTLFGEVGFSRNVDLLTYNPSKQQGILRCTSDHYVKLRGALTLYQSGDCSFRVINSSPVLLSLVSNSRTYTHS</sequence>
<evidence type="ECO:0000256" key="2">
    <source>
        <dbReference type="ARBA" id="ARBA00022694"/>
    </source>
</evidence>
<dbReference type="InterPro" id="IPR038085">
    <property type="entry name" value="Rnp2-like_sf"/>
</dbReference>
<protein>
    <submittedName>
        <fullName evidence="3">Uncharacterized protein</fullName>
    </submittedName>
</protein>
<reference evidence="3" key="1">
    <citation type="submission" date="2015-11" db="EMBL/GenBank/DDBJ databases">
        <title>De novo transcriptome assembly of four potential Pierce s Disease insect vectors from Arizona vineyards.</title>
        <authorList>
            <person name="Tassone E.E."/>
        </authorList>
    </citation>
    <scope>NUCLEOTIDE SEQUENCE</scope>
</reference>
<dbReference type="GO" id="GO:0033204">
    <property type="term" value="F:ribonuclease P RNA binding"/>
    <property type="evidence" value="ECO:0007669"/>
    <property type="project" value="TreeGrafter"/>
</dbReference>
<dbReference type="Pfam" id="PF01900">
    <property type="entry name" value="RNase_P_Rpp14"/>
    <property type="match status" value="1"/>
</dbReference>
<evidence type="ECO:0000313" key="3">
    <source>
        <dbReference type="EMBL" id="JAS79799.1"/>
    </source>
</evidence>
<gene>
    <name evidence="3" type="ORF">g.21860</name>
</gene>
<dbReference type="SUPFAM" id="SSF160350">
    <property type="entry name" value="Rnp2-like"/>
    <property type="match status" value="1"/>
</dbReference>